<dbReference type="Proteomes" id="UP000321827">
    <property type="component" value="Unassembled WGS sequence"/>
</dbReference>
<dbReference type="AlphaFoldDB" id="A0A511RNI3"/>
<dbReference type="RefSeq" id="WP_147148583.1">
    <property type="nucleotide sequence ID" value="NZ_BJXN01000017.1"/>
</dbReference>
<proteinExistence type="predicted"/>
<organism evidence="1 2">
    <name type="scientific">Oceanithermus desulfurans NBRC 100063</name>
    <dbReference type="NCBI Taxonomy" id="1227550"/>
    <lineage>
        <taxon>Bacteria</taxon>
        <taxon>Thermotogati</taxon>
        <taxon>Deinococcota</taxon>
        <taxon>Deinococci</taxon>
        <taxon>Thermales</taxon>
        <taxon>Thermaceae</taxon>
        <taxon>Oceanithermus</taxon>
    </lineage>
</organism>
<sequence length="129" mass="14683">MKPPASSEPFLPERLDLGIGSVDGYRVFWDDVALVWQRTSAAGDALEETRLQPDEAAWRTFWRALDELDVWSWESYYEPDYPTCGGTQWAVWIERAGRTLKASGRDAWPPGFERYLAAVRALAGERPFG</sequence>
<name>A0A511RNI3_9DEIN</name>
<dbReference type="OrthoDB" id="4979632at2"/>
<reference evidence="1 2" key="1">
    <citation type="submission" date="2019-07" db="EMBL/GenBank/DDBJ databases">
        <title>Whole genome shotgun sequence of Oceanithermus desulfurans NBRC 100063.</title>
        <authorList>
            <person name="Hosoyama A."/>
            <person name="Uohara A."/>
            <person name="Ohji S."/>
            <person name="Ichikawa N."/>
        </authorList>
    </citation>
    <scope>NUCLEOTIDE SEQUENCE [LARGE SCALE GENOMIC DNA]</scope>
    <source>
        <strain evidence="1 2">NBRC 100063</strain>
    </source>
</reference>
<protein>
    <submittedName>
        <fullName evidence="1">Uncharacterized protein</fullName>
    </submittedName>
</protein>
<gene>
    <name evidence="1" type="ORF">ODE01S_20910</name>
</gene>
<evidence type="ECO:0000313" key="1">
    <source>
        <dbReference type="EMBL" id="GEM90657.1"/>
    </source>
</evidence>
<evidence type="ECO:0000313" key="2">
    <source>
        <dbReference type="Proteomes" id="UP000321827"/>
    </source>
</evidence>
<dbReference type="EMBL" id="BJXN01000017">
    <property type="protein sequence ID" value="GEM90657.1"/>
    <property type="molecule type" value="Genomic_DNA"/>
</dbReference>
<accession>A0A511RNI3</accession>
<comment type="caution">
    <text evidence="1">The sequence shown here is derived from an EMBL/GenBank/DDBJ whole genome shotgun (WGS) entry which is preliminary data.</text>
</comment>